<dbReference type="InterPro" id="IPR010065">
    <property type="entry name" value="AA_ABC_transptr_permease_3TM"/>
</dbReference>
<dbReference type="Pfam" id="PF00528">
    <property type="entry name" value="BPD_transp_1"/>
    <property type="match status" value="1"/>
</dbReference>
<feature type="transmembrane region" description="Helical" evidence="9">
    <location>
        <begin position="54"/>
        <end position="76"/>
    </location>
</feature>
<dbReference type="GO" id="GO:0022857">
    <property type="term" value="F:transmembrane transporter activity"/>
    <property type="evidence" value="ECO:0007669"/>
    <property type="project" value="InterPro"/>
</dbReference>
<dbReference type="InterPro" id="IPR043429">
    <property type="entry name" value="ArtM/GltK/GlnP/TcyL/YhdX-like"/>
</dbReference>
<evidence type="ECO:0000256" key="9">
    <source>
        <dbReference type="RuleBase" id="RU363032"/>
    </source>
</evidence>
<evidence type="ECO:0000313" key="14">
    <source>
        <dbReference type="Proteomes" id="UP000038487"/>
    </source>
</evidence>
<dbReference type="InterPro" id="IPR035906">
    <property type="entry name" value="MetI-like_sf"/>
</dbReference>
<comment type="similarity">
    <text evidence="2">Belongs to the binding-protein-dependent transport system permease family. HisMQ subfamily.</text>
</comment>
<evidence type="ECO:0000256" key="2">
    <source>
        <dbReference type="ARBA" id="ARBA00010072"/>
    </source>
</evidence>
<keyword evidence="3 9" id="KW-0813">Transport</keyword>
<evidence type="ECO:0000256" key="5">
    <source>
        <dbReference type="ARBA" id="ARBA00022692"/>
    </source>
</evidence>
<name>A0A0S1T5U9_9MYCO</name>
<evidence type="ECO:0000256" key="6">
    <source>
        <dbReference type="ARBA" id="ARBA00022970"/>
    </source>
</evidence>
<dbReference type="OMA" id="FGPLKMM"/>
<dbReference type="NCBIfam" id="TIGR01726">
    <property type="entry name" value="HEQRo_perm_3TM"/>
    <property type="match status" value="1"/>
</dbReference>
<dbReference type="PROSITE" id="PS50928">
    <property type="entry name" value="ABC_TM1"/>
    <property type="match status" value="1"/>
</dbReference>
<dbReference type="EMBL" id="CSWP01000001">
    <property type="protein sequence ID" value="CPV32049.1"/>
    <property type="molecule type" value="Genomic_DNA"/>
</dbReference>
<dbReference type="PANTHER" id="PTHR30614">
    <property type="entry name" value="MEMBRANE COMPONENT OF AMINO ACID ABC TRANSPORTER"/>
    <property type="match status" value="1"/>
</dbReference>
<dbReference type="AlphaFoldDB" id="A0A0S1T5U9"/>
<feature type="transmembrane region" description="Helical" evidence="9">
    <location>
        <begin position="96"/>
        <end position="115"/>
    </location>
</feature>
<dbReference type="GO" id="GO:0006865">
    <property type="term" value="P:amino acid transport"/>
    <property type="evidence" value="ECO:0007669"/>
    <property type="project" value="UniProtKB-KW"/>
</dbReference>
<dbReference type="EMBL" id="QXBN01000008">
    <property type="protein sequence ID" value="RIT39492.1"/>
    <property type="molecule type" value="Genomic_DNA"/>
</dbReference>
<gene>
    <name evidence="11" type="primary">gltK</name>
    <name evidence="13" type="ORF">D2E76_12180</name>
    <name evidence="11" type="ORF">ERS075527_03765</name>
    <name evidence="12" type="ORF">ERS075579_00300</name>
</gene>
<accession>A0A0S1T5U9</accession>
<dbReference type="RefSeq" id="WP_005057178.1">
    <property type="nucleotide sequence ID" value="NZ_AP022621.1"/>
</dbReference>
<dbReference type="Gene3D" id="1.10.3720.10">
    <property type="entry name" value="MetI-like"/>
    <property type="match status" value="1"/>
</dbReference>
<keyword evidence="5 9" id="KW-0812">Transmembrane</keyword>
<dbReference type="Proteomes" id="UP000284557">
    <property type="component" value="Unassembled WGS sequence"/>
</dbReference>
<dbReference type="Proteomes" id="UP000038487">
    <property type="component" value="Unassembled WGS sequence"/>
</dbReference>
<evidence type="ECO:0000256" key="8">
    <source>
        <dbReference type="ARBA" id="ARBA00023136"/>
    </source>
</evidence>
<organism evidence="11 14">
    <name type="scientific">Mycobacteroides abscessus</name>
    <dbReference type="NCBI Taxonomy" id="36809"/>
    <lineage>
        <taxon>Bacteria</taxon>
        <taxon>Bacillati</taxon>
        <taxon>Actinomycetota</taxon>
        <taxon>Actinomycetes</taxon>
        <taxon>Mycobacteriales</taxon>
        <taxon>Mycobacteriaceae</taxon>
        <taxon>Mycobacteroides</taxon>
    </lineage>
</organism>
<keyword evidence="8 9" id="KW-0472">Membrane</keyword>
<dbReference type="Proteomes" id="UP000045782">
    <property type="component" value="Unassembled WGS sequence"/>
</dbReference>
<feature type="transmembrane region" description="Helical" evidence="9">
    <location>
        <begin position="160"/>
        <end position="182"/>
    </location>
</feature>
<evidence type="ECO:0000256" key="3">
    <source>
        <dbReference type="ARBA" id="ARBA00022448"/>
    </source>
</evidence>
<dbReference type="GeneID" id="93379985"/>
<evidence type="ECO:0000313" key="11">
    <source>
        <dbReference type="EMBL" id="CPT50629.1"/>
    </source>
</evidence>
<proteinExistence type="inferred from homology"/>
<feature type="transmembrane region" description="Helical" evidence="9">
    <location>
        <begin position="20"/>
        <end position="42"/>
    </location>
</feature>
<evidence type="ECO:0000313" key="13">
    <source>
        <dbReference type="EMBL" id="RIT39492.1"/>
    </source>
</evidence>
<evidence type="ECO:0000256" key="1">
    <source>
        <dbReference type="ARBA" id="ARBA00004651"/>
    </source>
</evidence>
<evidence type="ECO:0000259" key="10">
    <source>
        <dbReference type="PROSITE" id="PS50928"/>
    </source>
</evidence>
<dbReference type="SUPFAM" id="SSF161098">
    <property type="entry name" value="MetI-like"/>
    <property type="match status" value="1"/>
</dbReference>
<keyword evidence="7 9" id="KW-1133">Transmembrane helix</keyword>
<evidence type="ECO:0000313" key="15">
    <source>
        <dbReference type="Proteomes" id="UP000045782"/>
    </source>
</evidence>
<dbReference type="PATRIC" id="fig|36809.44.peg.2916"/>
<comment type="subcellular location">
    <subcellularLocation>
        <location evidence="1 9">Cell membrane</location>
        <topology evidence="1 9">Multi-pass membrane protein</topology>
    </subcellularLocation>
</comment>
<reference evidence="13 16" key="3">
    <citation type="submission" date="2018-08" db="EMBL/GenBank/DDBJ databases">
        <title>Linezolid Resistance in Mycobacterium abscessus: MIC Distribution and Comprehensive Investigation of Resistance Mechanisms.</title>
        <authorList>
            <person name="Ye M."/>
            <person name="Xu L."/>
            <person name="Zou Y."/>
            <person name="Li B."/>
            <person name="Guo Q."/>
            <person name="Zhang Y."/>
            <person name="Zhan M."/>
            <person name="Xu B."/>
            <person name="Yu F."/>
            <person name="Zhang Z."/>
            <person name="Chu H."/>
        </authorList>
    </citation>
    <scope>NUCLEOTIDE SEQUENCE [LARGE SCALE GENOMIC DNA]</scope>
    <source>
        <strain evidence="13 16">G143</strain>
    </source>
</reference>
<reference evidence="11 14" key="2">
    <citation type="submission" date="2015-03" db="EMBL/GenBank/DDBJ databases">
        <authorList>
            <consortium name="Pathogen Informatics"/>
            <person name="Murphy D."/>
        </authorList>
    </citation>
    <scope>NUCLEOTIDE SEQUENCE [LARGE SCALE GENOMIC DNA]</scope>
    <source>
        <strain evidence="11 14">PAP036</strain>
    </source>
</reference>
<feature type="transmembrane region" description="Helical" evidence="9">
    <location>
        <begin position="194"/>
        <end position="220"/>
    </location>
</feature>
<dbReference type="CDD" id="cd06261">
    <property type="entry name" value="TM_PBP2"/>
    <property type="match status" value="1"/>
</dbReference>
<reference evidence="12 15" key="1">
    <citation type="submission" date="2015-03" db="EMBL/GenBank/DDBJ databases">
        <authorList>
            <person name="Murphy D."/>
        </authorList>
    </citation>
    <scope>NUCLEOTIDE SEQUENCE [LARGE SCALE GENOMIC DNA]</scope>
    <source>
        <strain evidence="12 15">PAP088</strain>
    </source>
</reference>
<protein>
    <submittedName>
        <fullName evidence="13">Amino acid ABC transporter permease</fullName>
    </submittedName>
    <submittedName>
        <fullName evidence="11 12">Glutamate ABC transporter, permease</fullName>
    </submittedName>
</protein>
<keyword evidence="4" id="KW-1003">Cell membrane</keyword>
<evidence type="ECO:0000256" key="7">
    <source>
        <dbReference type="ARBA" id="ARBA00022989"/>
    </source>
</evidence>
<dbReference type="PANTHER" id="PTHR30614:SF37">
    <property type="entry name" value="AMINO-ACID ABC TRANSPORTER PERMEASE PROTEIN YHDX-RELATED"/>
    <property type="match status" value="1"/>
</dbReference>
<evidence type="ECO:0000313" key="12">
    <source>
        <dbReference type="EMBL" id="CPV32049.1"/>
    </source>
</evidence>
<evidence type="ECO:0000313" key="16">
    <source>
        <dbReference type="Proteomes" id="UP000284557"/>
    </source>
</evidence>
<dbReference type="EMBL" id="CSUW01000009">
    <property type="protein sequence ID" value="CPT50629.1"/>
    <property type="molecule type" value="Genomic_DNA"/>
</dbReference>
<keyword evidence="6" id="KW-0029">Amino-acid transport</keyword>
<evidence type="ECO:0000256" key="4">
    <source>
        <dbReference type="ARBA" id="ARBA00022475"/>
    </source>
</evidence>
<dbReference type="GO" id="GO:0043190">
    <property type="term" value="C:ATP-binding cassette (ABC) transporter complex"/>
    <property type="evidence" value="ECO:0007669"/>
    <property type="project" value="InterPro"/>
</dbReference>
<sequence>MNALWASMGPQLWPAFWTTLRLTFFSAVGALVWGTLLAEFRVSPVPVMRIFGTWYVNVVRNTPLTLIILFCSVGLYQNLGIALAPENSNFIKNNNFWLSVLGFSLYTATFVCETLRSGFNTVPLGQAEAARSLGLPFWRVLTLIVLPQAMRSVLAPMGSVLIALVKNTSIASAIGVAEAALLMRSEIELFADQIVWIFLIIAAGYMVITLTIGLSFGYFAKRLAVKR</sequence>
<dbReference type="InterPro" id="IPR000515">
    <property type="entry name" value="MetI-like"/>
</dbReference>
<feature type="domain" description="ABC transmembrane type-1" evidence="10">
    <location>
        <begin position="16"/>
        <end position="218"/>
    </location>
</feature>